<reference evidence="2" key="1">
    <citation type="submission" date="2023-09" db="UniProtKB">
        <authorList>
            <consortium name="Ensembl"/>
        </authorList>
    </citation>
    <scope>IDENTIFICATION</scope>
</reference>
<dbReference type="AlphaFoldDB" id="A0A8C0CQ89"/>
<sequence>MSGRGGAGRAGIPERLPGSRPVCHGRRDNSLRRPPQSKRKYWQQMVKANVPILLQGRVCYRIWGAVELLYTTPL</sequence>
<proteinExistence type="predicted"/>
<evidence type="ECO:0000256" key="1">
    <source>
        <dbReference type="SAM" id="MobiDB-lite"/>
    </source>
</evidence>
<protein>
    <submittedName>
        <fullName evidence="2">Uncharacterized protein</fullName>
    </submittedName>
</protein>
<evidence type="ECO:0000313" key="2">
    <source>
        <dbReference type="Ensembl" id="ENSBMSP00010009577.1"/>
    </source>
</evidence>
<organism evidence="2">
    <name type="scientific">Balaenoptera musculus</name>
    <name type="common">Blue whale</name>
    <dbReference type="NCBI Taxonomy" id="9771"/>
    <lineage>
        <taxon>Eukaryota</taxon>
        <taxon>Metazoa</taxon>
        <taxon>Chordata</taxon>
        <taxon>Craniata</taxon>
        <taxon>Vertebrata</taxon>
        <taxon>Euteleostomi</taxon>
        <taxon>Mammalia</taxon>
        <taxon>Eutheria</taxon>
        <taxon>Laurasiatheria</taxon>
        <taxon>Artiodactyla</taxon>
        <taxon>Whippomorpha</taxon>
        <taxon>Cetacea</taxon>
        <taxon>Mysticeti</taxon>
        <taxon>Balaenopteridae</taxon>
        <taxon>Balaenoptera</taxon>
    </lineage>
</organism>
<dbReference type="GeneTree" id="ENSGT01000000221719"/>
<feature type="region of interest" description="Disordered" evidence="1">
    <location>
        <begin position="1"/>
        <end position="40"/>
    </location>
</feature>
<name>A0A8C0CQ89_BALMU</name>
<dbReference type="Ensembl" id="ENSBMST00010010661.1">
    <property type="protein sequence ID" value="ENSBMSP00010009577.1"/>
    <property type="gene ID" value="ENSBMSG00010007069.1"/>
</dbReference>
<accession>A0A8C0CQ89</accession>